<evidence type="ECO:0000256" key="3">
    <source>
        <dbReference type="ARBA" id="ARBA00023004"/>
    </source>
</evidence>
<dbReference type="GO" id="GO:0016712">
    <property type="term" value="F:oxidoreductase activity, acting on paired donors, with incorporation or reduction of molecular oxygen, reduced flavin or flavoprotein as one donor, and incorporation of one atom of oxygen"/>
    <property type="evidence" value="ECO:0007669"/>
    <property type="project" value="TreeGrafter"/>
</dbReference>
<dbReference type="Proteomes" id="UP000708208">
    <property type="component" value="Unassembled WGS sequence"/>
</dbReference>
<gene>
    <name evidence="5" type="ORF">AFUS01_LOCUS10439</name>
</gene>
<dbReference type="Pfam" id="PF00067">
    <property type="entry name" value="p450"/>
    <property type="match status" value="2"/>
</dbReference>
<evidence type="ECO:0000256" key="4">
    <source>
        <dbReference type="RuleBase" id="RU000461"/>
    </source>
</evidence>
<proteinExistence type="inferred from homology"/>
<keyword evidence="4" id="KW-0560">Oxidoreductase</keyword>
<dbReference type="OrthoDB" id="1055148at2759"/>
<evidence type="ECO:0008006" key="7">
    <source>
        <dbReference type="Google" id="ProtNLM"/>
    </source>
</evidence>
<dbReference type="PANTHER" id="PTHR24300">
    <property type="entry name" value="CYTOCHROME P450 508A4-RELATED"/>
    <property type="match status" value="1"/>
</dbReference>
<dbReference type="GO" id="GO:0020037">
    <property type="term" value="F:heme binding"/>
    <property type="evidence" value="ECO:0007669"/>
    <property type="project" value="InterPro"/>
</dbReference>
<keyword evidence="3 4" id="KW-0408">Iron</keyword>
<dbReference type="GO" id="GO:0006805">
    <property type="term" value="P:xenobiotic metabolic process"/>
    <property type="evidence" value="ECO:0007669"/>
    <property type="project" value="TreeGrafter"/>
</dbReference>
<evidence type="ECO:0000256" key="2">
    <source>
        <dbReference type="ARBA" id="ARBA00022723"/>
    </source>
</evidence>
<dbReference type="PANTHER" id="PTHR24300:SF375">
    <property type="entry name" value="CYTOCHROME P450 FAMILY"/>
    <property type="match status" value="1"/>
</dbReference>
<dbReference type="GO" id="GO:0005506">
    <property type="term" value="F:iron ion binding"/>
    <property type="evidence" value="ECO:0007669"/>
    <property type="project" value="InterPro"/>
</dbReference>
<evidence type="ECO:0000313" key="6">
    <source>
        <dbReference type="Proteomes" id="UP000708208"/>
    </source>
</evidence>
<protein>
    <recommendedName>
        <fullName evidence="7">Cytochrome P450</fullName>
    </recommendedName>
</protein>
<dbReference type="AlphaFoldDB" id="A0A8J2JJT1"/>
<dbReference type="GO" id="GO:0005737">
    <property type="term" value="C:cytoplasm"/>
    <property type="evidence" value="ECO:0007669"/>
    <property type="project" value="TreeGrafter"/>
</dbReference>
<sequence length="451" mass="51924">MGYLLAFTVVLGALLFIYSRLKPTNSRQPPGPWGLPVLGHMHLLGAKPGKTLLKWRKKYGPIVSVRIGKMPAVAISDVYLIQEAFGQRVFSGRPTYKIDEFGKKGIVRGDDIETTEQRKFFHSAFNSKESRDSAEGRIREEVDALIFMKNDKPRDDPQTLEFLQNLSRTIRVPNFIEVIAMFTNFVDFLVKNDRKKNIQDAMSIIKKKFKEHKLTWVPGQPRDLTDAFWDKQDSMAKESPKFRANAEEHFLGSIYDASIAGYDTTSITKEWIFVYLTKFPEVRRKFQEEIDAKVGLDRTPSLSDEPNMPYVQAVLNEVLRISSIGPLSVFHRAMEDVEFKGYFIPKDTIVIGNLYAANWDKDIWGDPHVFRPERFLDSQGNFVQRDELLAFSTGKRLCIGERLARNNMFLFSTIIFQEFNTEFAGTEPSFEGSFGLFSRPYSFSLKFIKRH</sequence>
<dbReference type="GO" id="GO:0008395">
    <property type="term" value="F:steroid hydroxylase activity"/>
    <property type="evidence" value="ECO:0007669"/>
    <property type="project" value="TreeGrafter"/>
</dbReference>
<evidence type="ECO:0000256" key="1">
    <source>
        <dbReference type="ARBA" id="ARBA00010617"/>
    </source>
</evidence>
<keyword evidence="4" id="KW-0503">Monooxygenase</keyword>
<comment type="similarity">
    <text evidence="1 4">Belongs to the cytochrome P450 family.</text>
</comment>
<keyword evidence="4" id="KW-0349">Heme</keyword>
<dbReference type="InterPro" id="IPR050182">
    <property type="entry name" value="Cytochrome_P450_fam2"/>
</dbReference>
<keyword evidence="6" id="KW-1185">Reference proteome</keyword>
<reference evidence="5" key="1">
    <citation type="submission" date="2021-06" db="EMBL/GenBank/DDBJ databases">
        <authorList>
            <person name="Hodson N. C."/>
            <person name="Mongue J. A."/>
            <person name="Jaron S. K."/>
        </authorList>
    </citation>
    <scope>NUCLEOTIDE SEQUENCE</scope>
</reference>
<dbReference type="InterPro" id="IPR001128">
    <property type="entry name" value="Cyt_P450"/>
</dbReference>
<name>A0A8J2JJT1_9HEXA</name>
<accession>A0A8J2JJT1</accession>
<organism evidence="5 6">
    <name type="scientific">Allacma fusca</name>
    <dbReference type="NCBI Taxonomy" id="39272"/>
    <lineage>
        <taxon>Eukaryota</taxon>
        <taxon>Metazoa</taxon>
        <taxon>Ecdysozoa</taxon>
        <taxon>Arthropoda</taxon>
        <taxon>Hexapoda</taxon>
        <taxon>Collembola</taxon>
        <taxon>Symphypleona</taxon>
        <taxon>Sminthuridae</taxon>
        <taxon>Allacma</taxon>
    </lineage>
</organism>
<dbReference type="EMBL" id="CAJVCH010077524">
    <property type="protein sequence ID" value="CAG7721211.1"/>
    <property type="molecule type" value="Genomic_DNA"/>
</dbReference>
<keyword evidence="2 4" id="KW-0479">Metal-binding</keyword>
<comment type="caution">
    <text evidence="5">The sequence shown here is derived from an EMBL/GenBank/DDBJ whole genome shotgun (WGS) entry which is preliminary data.</text>
</comment>
<dbReference type="PROSITE" id="PS00086">
    <property type="entry name" value="CYTOCHROME_P450"/>
    <property type="match status" value="1"/>
</dbReference>
<dbReference type="GO" id="GO:0006082">
    <property type="term" value="P:organic acid metabolic process"/>
    <property type="evidence" value="ECO:0007669"/>
    <property type="project" value="TreeGrafter"/>
</dbReference>
<evidence type="ECO:0000313" key="5">
    <source>
        <dbReference type="EMBL" id="CAG7721211.1"/>
    </source>
</evidence>
<dbReference type="InterPro" id="IPR017972">
    <property type="entry name" value="Cyt_P450_CS"/>
</dbReference>